<organism evidence="5">
    <name type="scientific">Castellaniella ginsengisoli</name>
    <dbReference type="NCBI Taxonomy" id="546114"/>
    <lineage>
        <taxon>Bacteria</taxon>
        <taxon>Pseudomonadati</taxon>
        <taxon>Pseudomonadota</taxon>
        <taxon>Betaproteobacteria</taxon>
        <taxon>Burkholderiales</taxon>
        <taxon>Alcaligenaceae</taxon>
        <taxon>Castellaniella</taxon>
    </lineage>
</organism>
<feature type="domain" description="Tyr recombinase" evidence="4">
    <location>
        <begin position="161"/>
        <end position="369"/>
    </location>
</feature>
<dbReference type="InterPro" id="IPR010998">
    <property type="entry name" value="Integrase_recombinase_N"/>
</dbReference>
<dbReference type="PROSITE" id="PS51898">
    <property type="entry name" value="TYR_RECOMBINASE"/>
    <property type="match status" value="1"/>
</dbReference>
<dbReference type="GO" id="GO:0003677">
    <property type="term" value="F:DNA binding"/>
    <property type="evidence" value="ECO:0007669"/>
    <property type="project" value="UniProtKB-KW"/>
</dbReference>
<dbReference type="GO" id="GO:0006310">
    <property type="term" value="P:DNA recombination"/>
    <property type="evidence" value="ECO:0007669"/>
    <property type="project" value="UniProtKB-KW"/>
</dbReference>
<reference evidence="5" key="1">
    <citation type="submission" date="2024-05" db="EMBL/GenBank/DDBJ databases">
        <authorList>
            <person name="Luo Y.-C."/>
            <person name="Nicholds J."/>
            <person name="Mortimer T."/>
            <person name="Maboni G."/>
        </authorList>
    </citation>
    <scope>NUCLEOTIDE SEQUENCE</scope>
    <source>
        <strain evidence="5">144863</strain>
    </source>
</reference>
<dbReference type="CDD" id="cd00796">
    <property type="entry name" value="INT_Rci_Hp1_C"/>
    <property type="match status" value="1"/>
</dbReference>
<sequence length="369" mass="41947">MGTITKRGELQWQAKVRRRGFPSQSRTFMYKEDAEKWVRTIERELETSGFVDRKEADKTSFGSVLKRYQKEVTPSKKSAEIESIKINVLLRDKTLSSLKMTAVSSTEIAKWRDRRLKEVTGATVNREINLLSAVLNHARREWGIHVENPFPYVKRPEHSRPRERRLSPDEQRYLFAALTCGEERNPNGTLAAGIRNPWILPLVQLALETAMRRGELLSLRWEHIDLERRTAYLPDTKNGDSRMVPLSTRAAEILKGVPSYPKAGPGTPRPSASGAVFATTAAALKKGYARAIERAKEKYISDSQNTGAPALPNFLDDLHFHDMRHEAASRLADKLPNVLELSAVTGHRDLRMLKRYYHPRAEDLAKKLG</sequence>
<gene>
    <name evidence="5" type="ORF">ABRY94_14340</name>
</gene>
<dbReference type="PANTHER" id="PTHR30349:SF94">
    <property type="entry name" value="INTEGRASE_RECOMBINASE HI_1414-RELATED"/>
    <property type="match status" value="1"/>
</dbReference>
<evidence type="ECO:0000259" key="4">
    <source>
        <dbReference type="PROSITE" id="PS51898"/>
    </source>
</evidence>
<dbReference type="Gene3D" id="1.10.150.130">
    <property type="match status" value="1"/>
</dbReference>
<accession>A0AB39ETL6</accession>
<dbReference type="PANTHER" id="PTHR30349">
    <property type="entry name" value="PHAGE INTEGRASE-RELATED"/>
    <property type="match status" value="1"/>
</dbReference>
<evidence type="ECO:0000313" key="5">
    <source>
        <dbReference type="EMBL" id="XDJ69213.1"/>
    </source>
</evidence>
<evidence type="ECO:0000256" key="2">
    <source>
        <dbReference type="ARBA" id="ARBA00023125"/>
    </source>
</evidence>
<dbReference type="AlphaFoldDB" id="A0AB39ETL6"/>
<dbReference type="GO" id="GO:0015074">
    <property type="term" value="P:DNA integration"/>
    <property type="evidence" value="ECO:0007669"/>
    <property type="project" value="UniProtKB-KW"/>
</dbReference>
<evidence type="ECO:0000256" key="1">
    <source>
        <dbReference type="ARBA" id="ARBA00022908"/>
    </source>
</evidence>
<dbReference type="InterPro" id="IPR013762">
    <property type="entry name" value="Integrase-like_cat_sf"/>
</dbReference>
<dbReference type="RefSeq" id="WP_368655506.1">
    <property type="nucleotide sequence ID" value="NZ_CP158262.1"/>
</dbReference>
<dbReference type="EMBL" id="CP158262">
    <property type="protein sequence ID" value="XDJ69213.1"/>
    <property type="molecule type" value="Genomic_DNA"/>
</dbReference>
<keyword evidence="3" id="KW-0233">DNA recombination</keyword>
<dbReference type="Gene3D" id="1.10.443.10">
    <property type="entry name" value="Intergrase catalytic core"/>
    <property type="match status" value="1"/>
</dbReference>
<keyword evidence="2" id="KW-0238">DNA-binding</keyword>
<keyword evidence="1" id="KW-0229">DNA integration</keyword>
<dbReference type="InterPro" id="IPR050090">
    <property type="entry name" value="Tyrosine_recombinase_XerCD"/>
</dbReference>
<evidence type="ECO:0000256" key="3">
    <source>
        <dbReference type="ARBA" id="ARBA00023172"/>
    </source>
</evidence>
<dbReference type="SUPFAM" id="SSF56349">
    <property type="entry name" value="DNA breaking-rejoining enzymes"/>
    <property type="match status" value="1"/>
</dbReference>
<dbReference type="Pfam" id="PF00589">
    <property type="entry name" value="Phage_integrase"/>
    <property type="match status" value="1"/>
</dbReference>
<dbReference type="InterPro" id="IPR011010">
    <property type="entry name" value="DNA_brk_join_enz"/>
</dbReference>
<name>A0AB39ETL6_9BURK</name>
<protein>
    <submittedName>
        <fullName evidence="5">Site-specific integrase</fullName>
    </submittedName>
</protein>
<dbReference type="InterPro" id="IPR002104">
    <property type="entry name" value="Integrase_catalytic"/>
</dbReference>
<proteinExistence type="predicted"/>